<evidence type="ECO:0000313" key="2">
    <source>
        <dbReference type="Proteomes" id="UP000276133"/>
    </source>
</evidence>
<comment type="caution">
    <text evidence="1">The sequence shown here is derived from an EMBL/GenBank/DDBJ whole genome shotgun (WGS) entry which is preliminary data.</text>
</comment>
<keyword evidence="2" id="KW-1185">Reference proteome</keyword>
<proteinExistence type="predicted"/>
<evidence type="ECO:0000313" key="1">
    <source>
        <dbReference type="EMBL" id="RNA20656.1"/>
    </source>
</evidence>
<gene>
    <name evidence="1" type="ORF">BpHYR1_006254</name>
</gene>
<name>A0A3M7RAT5_BRAPC</name>
<sequence>MTRVINLSEFRQIKDSVSDKLAAQKPYLQTYLEDLSYSAEDCNPFLTVYWNLLIPTLKNLEYEEI</sequence>
<organism evidence="1 2">
    <name type="scientific">Brachionus plicatilis</name>
    <name type="common">Marine rotifer</name>
    <name type="synonym">Brachionus muelleri</name>
    <dbReference type="NCBI Taxonomy" id="10195"/>
    <lineage>
        <taxon>Eukaryota</taxon>
        <taxon>Metazoa</taxon>
        <taxon>Spiralia</taxon>
        <taxon>Gnathifera</taxon>
        <taxon>Rotifera</taxon>
        <taxon>Eurotatoria</taxon>
        <taxon>Monogononta</taxon>
        <taxon>Pseudotrocha</taxon>
        <taxon>Ploima</taxon>
        <taxon>Brachionidae</taxon>
        <taxon>Brachionus</taxon>
    </lineage>
</organism>
<accession>A0A3M7RAT5</accession>
<protein>
    <submittedName>
        <fullName evidence="1">Uncharacterized protein</fullName>
    </submittedName>
</protein>
<dbReference type="AlphaFoldDB" id="A0A3M7RAT5"/>
<dbReference type="EMBL" id="REGN01003809">
    <property type="protein sequence ID" value="RNA20656.1"/>
    <property type="molecule type" value="Genomic_DNA"/>
</dbReference>
<reference evidence="1 2" key="1">
    <citation type="journal article" date="2018" name="Sci. Rep.">
        <title>Genomic signatures of local adaptation to the degree of environmental predictability in rotifers.</title>
        <authorList>
            <person name="Franch-Gras L."/>
            <person name="Hahn C."/>
            <person name="Garcia-Roger E.M."/>
            <person name="Carmona M.J."/>
            <person name="Serra M."/>
            <person name="Gomez A."/>
        </authorList>
    </citation>
    <scope>NUCLEOTIDE SEQUENCE [LARGE SCALE GENOMIC DNA]</scope>
    <source>
        <strain evidence="1">HYR1</strain>
    </source>
</reference>
<dbReference type="Proteomes" id="UP000276133">
    <property type="component" value="Unassembled WGS sequence"/>
</dbReference>